<feature type="domain" description="MYND-type" evidence="5">
    <location>
        <begin position="1120"/>
        <end position="1159"/>
    </location>
</feature>
<dbReference type="Pfam" id="PF14737">
    <property type="entry name" value="DUF4470"/>
    <property type="match status" value="1"/>
</dbReference>
<reference evidence="6 7" key="1">
    <citation type="journal article" date="2020" name="ISME J.">
        <title>Uncovering the hidden diversity of litter-decomposition mechanisms in mushroom-forming fungi.</title>
        <authorList>
            <person name="Floudas D."/>
            <person name="Bentzer J."/>
            <person name="Ahren D."/>
            <person name="Johansson T."/>
            <person name="Persson P."/>
            <person name="Tunlid A."/>
        </authorList>
    </citation>
    <scope>NUCLEOTIDE SEQUENCE [LARGE SCALE GENOMIC DNA]</scope>
    <source>
        <strain evidence="6 7">CBS 291.85</strain>
    </source>
</reference>
<keyword evidence="2 4" id="KW-0863">Zinc-finger</keyword>
<dbReference type="OrthoDB" id="432970at2759"/>
<evidence type="ECO:0000256" key="2">
    <source>
        <dbReference type="ARBA" id="ARBA00022771"/>
    </source>
</evidence>
<dbReference type="Proteomes" id="UP000559256">
    <property type="component" value="Unassembled WGS sequence"/>
</dbReference>
<dbReference type="GO" id="GO:0000981">
    <property type="term" value="F:DNA-binding transcription factor activity, RNA polymerase II-specific"/>
    <property type="evidence" value="ECO:0007669"/>
    <property type="project" value="TreeGrafter"/>
</dbReference>
<dbReference type="PANTHER" id="PTHR10237:SF15">
    <property type="entry name" value="LD37257P"/>
    <property type="match status" value="1"/>
</dbReference>
<keyword evidence="7" id="KW-1185">Reference proteome</keyword>
<dbReference type="PROSITE" id="PS01360">
    <property type="entry name" value="ZF_MYND_1"/>
    <property type="match status" value="1"/>
</dbReference>
<dbReference type="AlphaFoldDB" id="A0A8H5C1D7"/>
<dbReference type="GO" id="GO:0008270">
    <property type="term" value="F:zinc ion binding"/>
    <property type="evidence" value="ECO:0007669"/>
    <property type="project" value="UniProtKB-KW"/>
</dbReference>
<evidence type="ECO:0000313" key="6">
    <source>
        <dbReference type="EMBL" id="KAF5333054.1"/>
    </source>
</evidence>
<dbReference type="SUPFAM" id="SSF144232">
    <property type="entry name" value="HIT/MYND zinc finger-like"/>
    <property type="match status" value="1"/>
</dbReference>
<keyword evidence="3" id="KW-0862">Zinc</keyword>
<dbReference type="InterPro" id="IPR002893">
    <property type="entry name" value="Znf_MYND"/>
</dbReference>
<accession>A0A8H5C1D7</accession>
<dbReference type="InterPro" id="IPR024119">
    <property type="entry name" value="TF_DEAF-1"/>
</dbReference>
<name>A0A8H5C1D7_9AGAR</name>
<dbReference type="PROSITE" id="PS50865">
    <property type="entry name" value="ZF_MYND_2"/>
    <property type="match status" value="1"/>
</dbReference>
<gene>
    <name evidence="6" type="ORF">D9758_017865</name>
</gene>
<dbReference type="Pfam" id="PF01753">
    <property type="entry name" value="zf-MYND"/>
    <property type="match status" value="1"/>
</dbReference>
<dbReference type="PANTHER" id="PTHR10237">
    <property type="entry name" value="DEFORMED EPIDERMAL AUTOREGULATORY FACTOR 1 HOMOLOG SUPPRESSIN"/>
    <property type="match status" value="1"/>
</dbReference>
<evidence type="ECO:0000256" key="3">
    <source>
        <dbReference type="ARBA" id="ARBA00022833"/>
    </source>
</evidence>
<evidence type="ECO:0000259" key="5">
    <source>
        <dbReference type="PROSITE" id="PS50865"/>
    </source>
</evidence>
<evidence type="ECO:0000256" key="1">
    <source>
        <dbReference type="ARBA" id="ARBA00022723"/>
    </source>
</evidence>
<comment type="caution">
    <text evidence="6">The sequence shown here is derived from an EMBL/GenBank/DDBJ whole genome shotgun (WGS) entry which is preliminary data.</text>
</comment>
<organism evidence="6 7">
    <name type="scientific">Tetrapyrgos nigripes</name>
    <dbReference type="NCBI Taxonomy" id="182062"/>
    <lineage>
        <taxon>Eukaryota</taxon>
        <taxon>Fungi</taxon>
        <taxon>Dikarya</taxon>
        <taxon>Basidiomycota</taxon>
        <taxon>Agaricomycotina</taxon>
        <taxon>Agaricomycetes</taxon>
        <taxon>Agaricomycetidae</taxon>
        <taxon>Agaricales</taxon>
        <taxon>Marasmiineae</taxon>
        <taxon>Marasmiaceae</taxon>
        <taxon>Tetrapyrgos</taxon>
    </lineage>
</organism>
<sequence length="1161" mass="129836">MAEPLVWPGKYFFYPIGNTSALCLTRDIALEESASILLLGCGDPRNILYTVFSEPDSVNRNLDFTCCDHEPAVLARNVLLFSMIIDNHLDSAILWNVFFHFHLDKRSLSALEEQCKKLIAISQNVKDWAASPYGQLMKMCTEYTLSELRRHWVLYAEMHNLSPQRLKKIQSAFTVLMNSRQKGMVSSTARSAGPVMSSAIEVVALQFRNYWKKGTTSTNSSQTASLLNPTFCYSLAGEGCNVHYATDPIQPFHLAPLFGNTKRTVSVSDFVRAAQAEFKQWCTTFHSIISSTTIPSSASPVAVRFFLGDAMAVCRSIDQFAETGMAGSGIPVDQWKTQTITLNKAEGGYGHGPSSAPTTFDVIDTSNLCDQFGLLNVIISTIPLLHLSSPTSGVLYTESLLSREQDATKEFADRLYGDITVMGLLVGLCPVDYVSGFNARSNIHELLLNESCNKPVSSKSGSVHGQFQQLTTWRRPSFGDAVYGRFTASLALYMDPWQLGTFFYDMYHKLFEQEDSATFFRMNQDNIVKAIAFSNIVYYMRETFVLFLKLVRRQLHIPDSQWRQIMDRFYDISEADDSMPMNRNNQHDFWGHLHRNGLYTVPYHQISPQKVGLFSTWGSVPTLVRVVLSVPRDKLKAVFSSPDVGTPQLTCDVISTGTPSQPRVLFEEDPEGSQGTFPLVVSFVMPTILLTELEPQEILSVSLALRSSTGSVEFVAKLGPMLRIFSAKLLDETHVHVLPEQARPFKMPPTLSSSHQTSLARTLGMMTQIGECDDVIIGLDEDCELVASLTGKISVKGDDMKRIFADKSTPISATQISPCTMRIAVGNYSQDVVYPFPVIGSQFRLRLARTSMYIEVIVPPFGPTKPDGMKLNLFPTATSVNCLLTPWNIHRVNLPRSPTINTKVSGLNKWLNLLAGSQMSNRERSLRKHQEHDRDTLMAVKDTLHSIIVRSAGIQGPACRFFALRDDATNNCDTLFFISELRYDLSCHSIVCDGYVLPLTEQLLGKIAQPVHEGDIVSITTYAGEMAAWKQLIPAFVERCRTSWTHGPNCEYVSTGKIPLTEEMEKVSICSCGKGKDVEGMYKVDLWKHFAPYVTRIALSPLFAVSYLETVGRDPEKRRCCVCRAKGKPKIKTCTGCRKVRYCSEACQKKDWKKHKKVCKP</sequence>
<evidence type="ECO:0000256" key="4">
    <source>
        <dbReference type="PROSITE-ProRule" id="PRU00134"/>
    </source>
</evidence>
<dbReference type="Gene3D" id="6.10.140.2220">
    <property type="match status" value="1"/>
</dbReference>
<dbReference type="InterPro" id="IPR027974">
    <property type="entry name" value="DUF4470"/>
</dbReference>
<dbReference type="GO" id="GO:0005634">
    <property type="term" value="C:nucleus"/>
    <property type="evidence" value="ECO:0007669"/>
    <property type="project" value="TreeGrafter"/>
</dbReference>
<proteinExistence type="predicted"/>
<dbReference type="EMBL" id="JAACJM010000290">
    <property type="protein sequence ID" value="KAF5333054.1"/>
    <property type="molecule type" value="Genomic_DNA"/>
</dbReference>
<protein>
    <recommendedName>
        <fullName evidence="5">MYND-type domain-containing protein</fullName>
    </recommendedName>
</protein>
<evidence type="ECO:0000313" key="7">
    <source>
        <dbReference type="Proteomes" id="UP000559256"/>
    </source>
</evidence>
<keyword evidence="1" id="KW-0479">Metal-binding</keyword>